<dbReference type="Pfam" id="PF05577">
    <property type="entry name" value="Peptidase_S28"/>
    <property type="match status" value="1"/>
</dbReference>
<keyword evidence="6" id="KW-0812">Transmembrane</keyword>
<organism evidence="7 8">
    <name type="scientific">Kingdonia uniflora</name>
    <dbReference type="NCBI Taxonomy" id="39325"/>
    <lineage>
        <taxon>Eukaryota</taxon>
        <taxon>Viridiplantae</taxon>
        <taxon>Streptophyta</taxon>
        <taxon>Embryophyta</taxon>
        <taxon>Tracheophyta</taxon>
        <taxon>Spermatophyta</taxon>
        <taxon>Magnoliopsida</taxon>
        <taxon>Ranunculales</taxon>
        <taxon>Circaeasteraceae</taxon>
        <taxon>Kingdonia</taxon>
    </lineage>
</organism>
<dbReference type="OrthoDB" id="2130629at2759"/>
<feature type="transmembrane region" description="Helical" evidence="6">
    <location>
        <begin position="68"/>
        <end position="87"/>
    </location>
</feature>
<evidence type="ECO:0000256" key="3">
    <source>
        <dbReference type="ARBA" id="ARBA00022729"/>
    </source>
</evidence>
<gene>
    <name evidence="7" type="ORF">GIB67_004511</name>
</gene>
<comment type="similarity">
    <text evidence="1">Belongs to the peptidase S28 family.</text>
</comment>
<proteinExistence type="inferred from homology"/>
<evidence type="ECO:0000256" key="1">
    <source>
        <dbReference type="ARBA" id="ARBA00011079"/>
    </source>
</evidence>
<evidence type="ECO:0000256" key="2">
    <source>
        <dbReference type="ARBA" id="ARBA00022670"/>
    </source>
</evidence>
<dbReference type="PANTHER" id="PTHR11010:SF38">
    <property type="entry name" value="LYSOSOMAL PRO-X CARBOXYPEPTIDASE"/>
    <property type="match status" value="1"/>
</dbReference>
<evidence type="ECO:0000256" key="5">
    <source>
        <dbReference type="ARBA" id="ARBA00023180"/>
    </source>
</evidence>
<keyword evidence="8" id="KW-1185">Reference proteome</keyword>
<evidence type="ECO:0000256" key="6">
    <source>
        <dbReference type="SAM" id="Phobius"/>
    </source>
</evidence>
<keyword evidence="4" id="KW-0378">Hydrolase</keyword>
<sequence>MVTKLAVEAKTLLVTAEHRYYGDSMPFGSREAAMANAITLGYLTLSHALADFTMIITNLKRILSAENCPVIVYGSLYAGILATWFRLKYLHIAMASCGVSAPILYNRDLITRDYIYCSQKIKSKLGLDR</sequence>
<dbReference type="Proteomes" id="UP000541444">
    <property type="component" value="Unassembled WGS sequence"/>
</dbReference>
<keyword evidence="6" id="KW-1133">Transmembrane helix</keyword>
<keyword evidence="2" id="KW-0645">Protease</keyword>
<comment type="caution">
    <text evidence="7">The sequence shown here is derived from an EMBL/GenBank/DDBJ whole genome shotgun (WGS) entry which is preliminary data.</text>
</comment>
<dbReference type="GO" id="GO:0008239">
    <property type="term" value="F:dipeptidyl-peptidase activity"/>
    <property type="evidence" value="ECO:0007669"/>
    <property type="project" value="TreeGrafter"/>
</dbReference>
<name>A0A7J7LS83_9MAGN</name>
<keyword evidence="5" id="KW-0325">Glycoprotein</keyword>
<keyword evidence="3" id="KW-0732">Signal</keyword>
<reference evidence="7 8" key="1">
    <citation type="journal article" date="2020" name="IScience">
        <title>Genome Sequencing of the Endangered Kingdonia uniflora (Circaeasteraceae, Ranunculales) Reveals Potential Mechanisms of Evolutionary Specialization.</title>
        <authorList>
            <person name="Sun Y."/>
            <person name="Deng T."/>
            <person name="Zhang A."/>
            <person name="Moore M.J."/>
            <person name="Landis J.B."/>
            <person name="Lin N."/>
            <person name="Zhang H."/>
            <person name="Zhang X."/>
            <person name="Huang J."/>
            <person name="Zhang X."/>
            <person name="Sun H."/>
            <person name="Wang H."/>
        </authorList>
    </citation>
    <scope>NUCLEOTIDE SEQUENCE [LARGE SCALE GENOMIC DNA]</scope>
    <source>
        <strain evidence="7">TB1705</strain>
        <tissue evidence="7">Leaf</tissue>
    </source>
</reference>
<accession>A0A7J7LS83</accession>
<evidence type="ECO:0000313" key="8">
    <source>
        <dbReference type="Proteomes" id="UP000541444"/>
    </source>
</evidence>
<dbReference type="GO" id="GO:0070008">
    <property type="term" value="F:serine-type exopeptidase activity"/>
    <property type="evidence" value="ECO:0007669"/>
    <property type="project" value="InterPro"/>
</dbReference>
<dbReference type="AlphaFoldDB" id="A0A7J7LS83"/>
<dbReference type="Gene3D" id="3.40.50.1820">
    <property type="entry name" value="alpha/beta hydrolase"/>
    <property type="match status" value="1"/>
</dbReference>
<dbReference type="InterPro" id="IPR008758">
    <property type="entry name" value="Peptidase_S28"/>
</dbReference>
<evidence type="ECO:0000256" key="4">
    <source>
        <dbReference type="ARBA" id="ARBA00022801"/>
    </source>
</evidence>
<dbReference type="EMBL" id="JACGCM010002057">
    <property type="protein sequence ID" value="KAF6145516.1"/>
    <property type="molecule type" value="Genomic_DNA"/>
</dbReference>
<evidence type="ECO:0000313" key="7">
    <source>
        <dbReference type="EMBL" id="KAF6145516.1"/>
    </source>
</evidence>
<dbReference type="InterPro" id="IPR029058">
    <property type="entry name" value="AB_hydrolase_fold"/>
</dbReference>
<keyword evidence="6" id="KW-0472">Membrane</keyword>
<protein>
    <submittedName>
        <fullName evidence="7">Uncharacterized protein</fullName>
    </submittedName>
</protein>
<dbReference type="PANTHER" id="PTHR11010">
    <property type="entry name" value="PROTEASE S28 PRO-X CARBOXYPEPTIDASE-RELATED"/>
    <property type="match status" value="1"/>
</dbReference>
<dbReference type="GO" id="GO:0006508">
    <property type="term" value="P:proteolysis"/>
    <property type="evidence" value="ECO:0007669"/>
    <property type="project" value="UniProtKB-KW"/>
</dbReference>